<dbReference type="InterPro" id="IPR033857">
    <property type="entry name" value="Bacillopeptidase_F"/>
</dbReference>
<evidence type="ECO:0000313" key="10">
    <source>
        <dbReference type="EMBL" id="SDC42205.1"/>
    </source>
</evidence>
<evidence type="ECO:0000256" key="2">
    <source>
        <dbReference type="ARBA" id="ARBA00022670"/>
    </source>
</evidence>
<feature type="signal peptide" evidence="7">
    <location>
        <begin position="1"/>
        <end position="31"/>
    </location>
</feature>
<accession>A0A1G6LHG7</accession>
<dbReference type="InterPro" id="IPR022398">
    <property type="entry name" value="Peptidase_S8_His-AS"/>
</dbReference>
<dbReference type="InterPro" id="IPR010259">
    <property type="entry name" value="S8pro/Inhibitor_I9"/>
</dbReference>
<dbReference type="PANTHER" id="PTHR43399">
    <property type="entry name" value="SUBTILISIN-RELATED"/>
    <property type="match status" value="1"/>
</dbReference>
<evidence type="ECO:0000256" key="3">
    <source>
        <dbReference type="ARBA" id="ARBA00022801"/>
    </source>
</evidence>
<proteinExistence type="inferred from homology"/>
<feature type="domain" description="Peptidase S8/S53" evidence="8">
    <location>
        <begin position="213"/>
        <end position="496"/>
    </location>
</feature>
<keyword evidence="3 6" id="KW-0378">Hydrolase</keyword>
<feature type="active site" description="Charge relay system" evidence="5 6">
    <location>
        <position position="269"/>
    </location>
</feature>
<dbReference type="EMBL" id="FMYM01000008">
    <property type="protein sequence ID" value="SDC42205.1"/>
    <property type="molecule type" value="Genomic_DNA"/>
</dbReference>
<dbReference type="PIRSF" id="PIRSF015477">
    <property type="entry name" value="Bpr"/>
    <property type="match status" value="1"/>
</dbReference>
<protein>
    <submittedName>
        <fullName evidence="10">Bacillopeptidase F. Serine peptidase. MEROPS family S08A</fullName>
    </submittedName>
</protein>
<feature type="active site" description="Charge relay system" evidence="5 6">
    <location>
        <position position="444"/>
    </location>
</feature>
<dbReference type="Gene3D" id="2.60.40.10">
    <property type="entry name" value="Immunoglobulins"/>
    <property type="match status" value="2"/>
</dbReference>
<dbReference type="SUPFAM" id="SSF49464">
    <property type="entry name" value="Carboxypeptidase regulatory domain-like"/>
    <property type="match status" value="2"/>
</dbReference>
<dbReference type="InterPro" id="IPR036852">
    <property type="entry name" value="Peptidase_S8/S53_dom_sf"/>
</dbReference>
<dbReference type="Pfam" id="PF00082">
    <property type="entry name" value="Peptidase_S8"/>
    <property type="match status" value="1"/>
</dbReference>
<dbReference type="InterPro" id="IPR000209">
    <property type="entry name" value="Peptidase_S8/S53_dom"/>
</dbReference>
<dbReference type="FunFam" id="3.40.50.200:FF:000043">
    <property type="entry name" value="Peptidase S8"/>
    <property type="match status" value="1"/>
</dbReference>
<dbReference type="Pfam" id="PF13620">
    <property type="entry name" value="CarboxypepD_reg"/>
    <property type="match status" value="1"/>
</dbReference>
<dbReference type="SUPFAM" id="SSF52743">
    <property type="entry name" value="Subtilisin-like"/>
    <property type="match status" value="1"/>
</dbReference>
<dbReference type="InterPro" id="IPR012103">
    <property type="entry name" value="Pept_S8A_Bpr"/>
</dbReference>
<name>A0A1G6LHG7_9BACI</name>
<dbReference type="STRING" id="1464122.SAMN05421737_108116"/>
<organism evidence="10 11">
    <name type="scientific">Shouchella lonarensis</name>
    <dbReference type="NCBI Taxonomy" id="1464122"/>
    <lineage>
        <taxon>Bacteria</taxon>
        <taxon>Bacillati</taxon>
        <taxon>Bacillota</taxon>
        <taxon>Bacilli</taxon>
        <taxon>Bacillales</taxon>
        <taxon>Bacillaceae</taxon>
        <taxon>Shouchella</taxon>
    </lineage>
</organism>
<dbReference type="InterPro" id="IPR013783">
    <property type="entry name" value="Ig-like_fold"/>
</dbReference>
<dbReference type="GO" id="GO:0006508">
    <property type="term" value="P:proteolysis"/>
    <property type="evidence" value="ECO:0007669"/>
    <property type="project" value="UniProtKB-KW"/>
</dbReference>
<dbReference type="Pfam" id="PF20773">
    <property type="entry name" value="InhA-like_MAM"/>
    <property type="match status" value="1"/>
</dbReference>
<dbReference type="InterPro" id="IPR015500">
    <property type="entry name" value="Peptidase_S8_subtilisin-rel"/>
</dbReference>
<evidence type="ECO:0000256" key="5">
    <source>
        <dbReference type="PIRSR" id="PIRSR015477-1"/>
    </source>
</evidence>
<sequence length="1434" mass="153892">MKRMYWRKKSFGIAATLLMVASLVTPSVSQATTKGNVHESLRDTVQLAEEKLNDRLLKQFKDDDTVTFLVKFRDKADAMEVASEAQASAQKQDLSPQKATFVQRSAVIAELKETATVSQQDVRAFVEAEKEKGTVKDFRSYHIVNGMAVTAPKSVAEKIATFSEVEKILPNEERQLHETVVEDVDVPESTIENVEWNIERVGAPDVWDMGIDGAGVVVASIDTGVQWDHPALKEKYRGYDTASGEVNHDFNFFDSTSAGRDEAYDDQGHGTHVTGTMVGSEPNGANQVGVAPGAKWIAVKAFGPTGGATDQDLLNAAEWILAPTDSEGNARADLAPDIVNNSWGGGSGLDEWYRDVVINWRAAEIFPEFSAGNGSPSPGSISVPANYPESFATGATDVNDAIANFSLRGPSPYGELKPNISAPGVNIRSAVPGSRYEGGWNGTSMSGPAVSGVAALVKQANASLTVDDLEEVLTSTATPLTDNQYPEAPNHAYGHGLVNAYEAVTAVADGIGIVQGHVLEEGEDVEPPTYEHESPAETYAGMDLDLEISVADNIAITSVVLVYTDEEGNEQTESAERVSGNYQSGNYRATVPGEAVTGESFTYHWVVTDYGNNEVVSEDFTVAVSPGITIGYTQDFETNPTGWTSFGEQNSWAWGEPTSGPGAAASGDNVYATNLGGNYDNNMNATLVMPPIDLPEGNAYLQFKRWYDLENNYDYGHVFISTDRESWTQLARMNGTTSGWESAEVDLSDYSGQRVYIGFNLTSDFSIVRSGLYIDDVALVDTSRGPSTSLRGEDKNKRADVARHHLGITKATVDPDKIVPALDKEKDAPVDKGAHPSALPVGAQVSVVETGRSTNTNPANGAYSLSHAAGDYTLKAEAYGYEPAEQPVEIVDGETTEVNFMLQKMGQYAINGQVVDAETGDAIEGATVSVVEDANIAPRETGEDGTFNLTADEGVYTLSVVAPGYERQTVEVDLTENVDLTIELSPTETIPADEIGYDDGTPENARAFYESGNGWAVKMSLAEGKSSALVTDGLFRFWDTEWPVPGGTDFAVEVWDANGTNGLPGEKLAGPFEAEALRDGSWTTVDLSEHEIEVSGDFYMVYIQTAAHPNAPGLATDENGPLSERSYQYIDEEWSQTPEYEGNYMIRARVSYEDAGPLEAPVLTSPAEDVLTNDPALTVKGTTDPETTIKLENNGEAVDTVEANEEGSFEIPMTLSEGANELKAIAIVNGNAAATSDVITVTLDTEAPDLTIDSPQDGEKSNRETVVVEGTVSDANLDYVEVNGQRANVTDGNYSKRILVENGQNDITVVARDLAGNEATKHVTIDVKYDAPVIENLTPTEDKVLNAGETVKIEFDSEPGLSASFIIHLPLTNITSTNATALPMAETTPGKYVGYYTATSNVVADGAVIEVKAADSYGNESRQEATGKLFINVE</sequence>
<evidence type="ECO:0000259" key="9">
    <source>
        <dbReference type="Pfam" id="PF05922"/>
    </source>
</evidence>
<dbReference type="NCBIfam" id="NF038128">
    <property type="entry name" value="choice_anch_J"/>
    <property type="match status" value="1"/>
</dbReference>
<feature type="domain" description="Inhibitor I9" evidence="9">
    <location>
        <begin position="68"/>
        <end position="177"/>
    </location>
</feature>
<dbReference type="Gene3D" id="3.40.50.200">
    <property type="entry name" value="Peptidase S8/S53 domain"/>
    <property type="match status" value="1"/>
</dbReference>
<evidence type="ECO:0000256" key="1">
    <source>
        <dbReference type="ARBA" id="ARBA00011073"/>
    </source>
</evidence>
<dbReference type="InterPro" id="IPR013320">
    <property type="entry name" value="ConA-like_dom_sf"/>
</dbReference>
<dbReference type="PANTHER" id="PTHR43399:SF4">
    <property type="entry name" value="CELL WALL-ASSOCIATED PROTEASE"/>
    <property type="match status" value="1"/>
</dbReference>
<reference evidence="11" key="1">
    <citation type="submission" date="2016-09" db="EMBL/GenBank/DDBJ databases">
        <authorList>
            <person name="Varghese N."/>
            <person name="Submissions S."/>
        </authorList>
    </citation>
    <scope>NUCLEOTIDE SEQUENCE [LARGE SCALE GENOMIC DNA]</scope>
    <source>
        <strain evidence="11">25nlg</strain>
    </source>
</reference>
<evidence type="ECO:0000256" key="7">
    <source>
        <dbReference type="SAM" id="SignalP"/>
    </source>
</evidence>
<dbReference type="PRINTS" id="PR00723">
    <property type="entry name" value="SUBTILISIN"/>
</dbReference>
<dbReference type="PROSITE" id="PS51892">
    <property type="entry name" value="SUBTILASE"/>
    <property type="match status" value="1"/>
</dbReference>
<dbReference type="GO" id="GO:0004252">
    <property type="term" value="F:serine-type endopeptidase activity"/>
    <property type="evidence" value="ECO:0007669"/>
    <property type="project" value="UniProtKB-UniRule"/>
</dbReference>
<dbReference type="SUPFAM" id="SSF49899">
    <property type="entry name" value="Concanavalin A-like lectins/glucanases"/>
    <property type="match status" value="1"/>
</dbReference>
<dbReference type="Pfam" id="PF13715">
    <property type="entry name" value="CarbopepD_reg_2"/>
    <property type="match status" value="1"/>
</dbReference>
<keyword evidence="4 6" id="KW-0720">Serine protease</keyword>
<dbReference type="Pfam" id="PF09136">
    <property type="entry name" value="Glucodextran_B"/>
    <property type="match status" value="2"/>
</dbReference>
<comment type="similarity">
    <text evidence="1 6">Belongs to the peptidase S8 family.</text>
</comment>
<dbReference type="Gene3D" id="2.60.120.200">
    <property type="match status" value="1"/>
</dbReference>
<keyword evidence="7" id="KW-0732">Signal</keyword>
<evidence type="ECO:0000313" key="11">
    <source>
        <dbReference type="Proteomes" id="UP000242662"/>
    </source>
</evidence>
<feature type="active site" description="Charge relay system" evidence="5 6">
    <location>
        <position position="222"/>
    </location>
</feature>
<evidence type="ECO:0000259" key="8">
    <source>
        <dbReference type="Pfam" id="PF00082"/>
    </source>
</evidence>
<gene>
    <name evidence="10" type="ORF">SAMN05421737_108116</name>
</gene>
<dbReference type="Proteomes" id="UP000242662">
    <property type="component" value="Unassembled WGS sequence"/>
</dbReference>
<keyword evidence="11" id="KW-1185">Reference proteome</keyword>
<evidence type="ECO:0000256" key="6">
    <source>
        <dbReference type="PROSITE-ProRule" id="PRU01240"/>
    </source>
</evidence>
<evidence type="ECO:0000256" key="4">
    <source>
        <dbReference type="ARBA" id="ARBA00022825"/>
    </source>
</evidence>
<dbReference type="Pfam" id="PF05922">
    <property type="entry name" value="Inhibitor_I9"/>
    <property type="match status" value="1"/>
</dbReference>
<dbReference type="InterPro" id="IPR008969">
    <property type="entry name" value="CarboxyPept-like_regulatory"/>
</dbReference>
<dbReference type="InterPro" id="IPR051048">
    <property type="entry name" value="Peptidase_S8/S53_subtilisin"/>
</dbReference>
<dbReference type="PROSITE" id="PS00138">
    <property type="entry name" value="SUBTILASE_SER"/>
    <property type="match status" value="1"/>
</dbReference>
<dbReference type="PROSITE" id="PS00137">
    <property type="entry name" value="SUBTILASE_HIS"/>
    <property type="match status" value="1"/>
</dbReference>
<dbReference type="InterPro" id="IPR023828">
    <property type="entry name" value="Peptidase_S8_Ser-AS"/>
</dbReference>
<keyword evidence="2 6" id="KW-0645">Protease</keyword>
<feature type="chain" id="PRO_5017333373" evidence="7">
    <location>
        <begin position="32"/>
        <end position="1434"/>
    </location>
</feature>
<dbReference type="CDD" id="cd07481">
    <property type="entry name" value="Peptidases_S8_BacillopeptidaseF-like"/>
    <property type="match status" value="1"/>
</dbReference>
<dbReference type="Gene3D" id="2.60.40.1120">
    <property type="entry name" value="Carboxypeptidase-like, regulatory domain"/>
    <property type="match status" value="2"/>
</dbReference>